<dbReference type="SUPFAM" id="SSF47113">
    <property type="entry name" value="Histone-fold"/>
    <property type="match status" value="1"/>
</dbReference>
<dbReference type="FunFam" id="1.10.20.10:FF:000043">
    <property type="entry name" value="Histone H2B"/>
    <property type="match status" value="1"/>
</dbReference>
<dbReference type="InterPro" id="IPR009072">
    <property type="entry name" value="Histone-fold"/>
</dbReference>
<dbReference type="InterPro" id="IPR007125">
    <property type="entry name" value="H2A/H2B/H3"/>
</dbReference>
<comment type="function">
    <text evidence="1">Core component of nucleosome. Nucleosomes wrap and compact DNA into chromatin, limiting DNA accessibility to the cellular machineries which require DNA as a template. Histones thereby play a central role in transcription regulation, DNA repair, DNA replication and chromosomal stability. DNA accessibility is regulated via a complex set of post-translational modifications of histones, also called histone code, and nucleosome remodeling.</text>
</comment>
<feature type="domain" description="Core Histone H2A/H2B/H3" evidence="4">
    <location>
        <begin position="92"/>
        <end position="174"/>
    </location>
</feature>
<evidence type="ECO:0000313" key="6">
    <source>
        <dbReference type="Proteomes" id="UP000594263"/>
    </source>
</evidence>
<dbReference type="Pfam" id="PF00125">
    <property type="entry name" value="Histone"/>
    <property type="match status" value="1"/>
</dbReference>
<organism evidence="5 6">
    <name type="scientific">Kalanchoe fedtschenkoi</name>
    <name type="common">Lavender scallops</name>
    <name type="synonym">South American air plant</name>
    <dbReference type="NCBI Taxonomy" id="63787"/>
    <lineage>
        <taxon>Eukaryota</taxon>
        <taxon>Viridiplantae</taxon>
        <taxon>Streptophyta</taxon>
        <taxon>Embryophyta</taxon>
        <taxon>Tracheophyta</taxon>
        <taxon>Spermatophyta</taxon>
        <taxon>Magnoliopsida</taxon>
        <taxon>eudicotyledons</taxon>
        <taxon>Gunneridae</taxon>
        <taxon>Pentapetalae</taxon>
        <taxon>Saxifragales</taxon>
        <taxon>Crassulaceae</taxon>
        <taxon>Kalanchoe</taxon>
    </lineage>
</organism>
<dbReference type="GO" id="GO:0030527">
    <property type="term" value="F:structural constituent of chromatin"/>
    <property type="evidence" value="ECO:0007669"/>
    <property type="project" value="InterPro"/>
</dbReference>
<protein>
    <recommendedName>
        <fullName evidence="4">Core Histone H2A/H2B/H3 domain-containing protein</fullName>
    </recommendedName>
</protein>
<evidence type="ECO:0000256" key="1">
    <source>
        <dbReference type="ARBA" id="ARBA00002001"/>
    </source>
</evidence>
<dbReference type="InterPro" id="IPR000558">
    <property type="entry name" value="Histone_H2B"/>
</dbReference>
<evidence type="ECO:0000256" key="3">
    <source>
        <dbReference type="SAM" id="MobiDB-lite"/>
    </source>
</evidence>
<accession>A0A7N0TL71</accession>
<dbReference type="GO" id="GO:0005634">
    <property type="term" value="C:nucleus"/>
    <property type="evidence" value="ECO:0007669"/>
    <property type="project" value="UniProtKB-ARBA"/>
</dbReference>
<reference evidence="5" key="1">
    <citation type="submission" date="2021-01" db="UniProtKB">
        <authorList>
            <consortium name="EnsemblPlants"/>
        </authorList>
    </citation>
    <scope>IDENTIFICATION</scope>
</reference>
<dbReference type="Gramene" id="Kaladp0039s0686.1.v1.1">
    <property type="protein sequence ID" value="Kaladp0039s0686.1.v1.1.CDS.1"/>
    <property type="gene ID" value="Kaladp0039s0686.v1.1"/>
</dbReference>
<feature type="compositionally biased region" description="Basic and acidic residues" evidence="3">
    <location>
        <begin position="78"/>
        <end position="95"/>
    </location>
</feature>
<keyword evidence="6" id="KW-1185">Reference proteome</keyword>
<dbReference type="GO" id="GO:0046982">
    <property type="term" value="F:protein heterodimerization activity"/>
    <property type="evidence" value="ECO:0007669"/>
    <property type="project" value="InterPro"/>
</dbReference>
<dbReference type="GO" id="GO:0003677">
    <property type="term" value="F:DNA binding"/>
    <property type="evidence" value="ECO:0007669"/>
    <property type="project" value="InterPro"/>
</dbReference>
<dbReference type="AlphaFoldDB" id="A0A7N0TL71"/>
<dbReference type="GO" id="GO:0000786">
    <property type="term" value="C:nucleosome"/>
    <property type="evidence" value="ECO:0007669"/>
    <property type="project" value="InterPro"/>
</dbReference>
<sequence length="204" mass="22498">QVVKETVEVAVITPTTDTAATTLTRDPALLSDFNSGSAVSEVVKEIVQDKLYPEADSGKRGQLGQRTATKSVPVAEKQQPKTEAKPKPEKQQEEKKRRRRRRGKMGEEVGYKRYMFRVLKQVHPGVGISGKAMTVLNGFMNDMFERLAGEAARLTDYTARRTMSAREVQWAVRLVLRGELGKHAVAEGTKAVSNYVSYSGGGAK</sequence>
<evidence type="ECO:0000259" key="4">
    <source>
        <dbReference type="Pfam" id="PF00125"/>
    </source>
</evidence>
<evidence type="ECO:0000313" key="5">
    <source>
        <dbReference type="EnsemblPlants" id="Kaladp0039s0686.1.v1.1.CDS.1"/>
    </source>
</evidence>
<feature type="region of interest" description="Disordered" evidence="3">
    <location>
        <begin position="55"/>
        <end position="106"/>
    </location>
</feature>
<dbReference type="CDD" id="cd22910">
    <property type="entry name" value="HFD_H2B"/>
    <property type="match status" value="1"/>
</dbReference>
<evidence type="ECO:0000256" key="2">
    <source>
        <dbReference type="ARBA" id="ARBA00006846"/>
    </source>
</evidence>
<name>A0A7N0TL71_KALFE</name>
<comment type="similarity">
    <text evidence="2">Belongs to the histone H2B family.</text>
</comment>
<dbReference type="SMART" id="SM00427">
    <property type="entry name" value="H2B"/>
    <property type="match status" value="1"/>
</dbReference>
<dbReference type="PANTHER" id="PTHR23428">
    <property type="entry name" value="HISTONE H2B"/>
    <property type="match status" value="1"/>
</dbReference>
<dbReference type="EnsemblPlants" id="Kaladp0039s0686.1.v1.1">
    <property type="protein sequence ID" value="Kaladp0039s0686.1.v1.1.CDS.1"/>
    <property type="gene ID" value="Kaladp0039s0686.v1.1"/>
</dbReference>
<dbReference type="PRINTS" id="PR00621">
    <property type="entry name" value="HISTONEH2B"/>
</dbReference>
<proteinExistence type="inferred from homology"/>
<dbReference type="Gene3D" id="1.10.20.10">
    <property type="entry name" value="Histone, subunit A"/>
    <property type="match status" value="1"/>
</dbReference>
<dbReference type="Proteomes" id="UP000594263">
    <property type="component" value="Unplaced"/>
</dbReference>